<protein>
    <recommendedName>
        <fullName evidence="8">Peptidase S8/S53 domain-containing protein</fullName>
    </recommendedName>
</protein>
<dbReference type="PROSITE" id="PS51892">
    <property type="entry name" value="SUBTILASE"/>
    <property type="match status" value="1"/>
</dbReference>
<reference evidence="9 10" key="1">
    <citation type="submission" date="2017-06" db="EMBL/GenBank/DDBJ databases">
        <title>Ant-infecting Ophiocordyceps genomes reveal a high diversity of potential behavioral manipulation genes and a possible major role for enterotoxins.</title>
        <authorList>
            <person name="De Bekker C."/>
            <person name="Evans H.C."/>
            <person name="Brachmann A."/>
            <person name="Hughes D.P."/>
        </authorList>
    </citation>
    <scope>NUCLEOTIDE SEQUENCE [LARGE SCALE GENOMIC DNA]</scope>
    <source>
        <strain evidence="9 10">1348a</strain>
    </source>
</reference>
<keyword evidence="10" id="KW-1185">Reference proteome</keyword>
<dbReference type="InterPro" id="IPR036852">
    <property type="entry name" value="Peptidase_S8/S53_dom_sf"/>
</dbReference>
<feature type="active site" description="Charge relay system" evidence="5">
    <location>
        <position position="212"/>
    </location>
</feature>
<evidence type="ECO:0000313" key="10">
    <source>
        <dbReference type="Proteomes" id="UP000224854"/>
    </source>
</evidence>
<feature type="active site" description="Charge relay system" evidence="5">
    <location>
        <position position="379"/>
    </location>
</feature>
<accession>A0A2C5YUA6</accession>
<evidence type="ECO:0000313" key="9">
    <source>
        <dbReference type="EMBL" id="PHH71110.1"/>
    </source>
</evidence>
<dbReference type="PANTHER" id="PTHR43806">
    <property type="entry name" value="PEPTIDASE S8"/>
    <property type="match status" value="1"/>
</dbReference>
<dbReference type="PANTHER" id="PTHR43806:SF11">
    <property type="entry name" value="CEREVISIN-RELATED"/>
    <property type="match status" value="1"/>
</dbReference>
<dbReference type="FunFam" id="3.40.50.200:FF:000007">
    <property type="entry name" value="Subtilisin-like serine protease"/>
    <property type="match status" value="1"/>
</dbReference>
<name>A0A2C5YUA6_9HYPO</name>
<proteinExistence type="inferred from homology"/>
<dbReference type="InterPro" id="IPR050131">
    <property type="entry name" value="Peptidase_S8_subtilisin-like"/>
</dbReference>
<dbReference type="OrthoDB" id="206201at2759"/>
<dbReference type="InterPro" id="IPR000209">
    <property type="entry name" value="Peptidase_S8/S53_dom"/>
</dbReference>
<dbReference type="InterPro" id="IPR034193">
    <property type="entry name" value="PCSK9_ProteinaseK-like"/>
</dbReference>
<feature type="domain" description="Peptidase S8/S53" evidence="8">
    <location>
        <begin position="172"/>
        <end position="415"/>
    </location>
</feature>
<dbReference type="GO" id="GO:0004252">
    <property type="term" value="F:serine-type endopeptidase activity"/>
    <property type="evidence" value="ECO:0007669"/>
    <property type="project" value="UniProtKB-UniRule"/>
</dbReference>
<dbReference type="InterPro" id="IPR015500">
    <property type="entry name" value="Peptidase_S8_subtilisin-rel"/>
</dbReference>
<keyword evidence="2 5" id="KW-0645">Protease</keyword>
<evidence type="ECO:0000256" key="7">
    <source>
        <dbReference type="SAM" id="SignalP"/>
    </source>
</evidence>
<dbReference type="Pfam" id="PF00082">
    <property type="entry name" value="Peptidase_S8"/>
    <property type="match status" value="1"/>
</dbReference>
<keyword evidence="4 5" id="KW-0720">Serine protease</keyword>
<dbReference type="PROSITE" id="PS00136">
    <property type="entry name" value="SUBTILASE_ASP"/>
    <property type="match status" value="1"/>
</dbReference>
<feature type="chain" id="PRO_5012812764" description="Peptidase S8/S53 domain-containing protein" evidence="7">
    <location>
        <begin position="19"/>
        <end position="437"/>
    </location>
</feature>
<dbReference type="InterPro" id="IPR023827">
    <property type="entry name" value="Peptidase_S8_Asp-AS"/>
</dbReference>
<evidence type="ECO:0000256" key="1">
    <source>
        <dbReference type="ARBA" id="ARBA00011073"/>
    </source>
</evidence>
<keyword evidence="7" id="KW-0732">Signal</keyword>
<comment type="caution">
    <text evidence="9">The sequence shown here is derived from an EMBL/GenBank/DDBJ whole genome shotgun (WGS) entry which is preliminary data.</text>
</comment>
<evidence type="ECO:0000256" key="6">
    <source>
        <dbReference type="RuleBase" id="RU003355"/>
    </source>
</evidence>
<dbReference type="Gene3D" id="3.40.50.200">
    <property type="entry name" value="Peptidase S8/S53 domain"/>
    <property type="match status" value="1"/>
</dbReference>
<comment type="similarity">
    <text evidence="1 5 6">Belongs to the peptidase S8 family.</text>
</comment>
<dbReference type="GO" id="GO:0006508">
    <property type="term" value="P:proteolysis"/>
    <property type="evidence" value="ECO:0007669"/>
    <property type="project" value="UniProtKB-KW"/>
</dbReference>
<dbReference type="PRINTS" id="PR00723">
    <property type="entry name" value="SUBTILISIN"/>
</dbReference>
<feature type="active site" description="Charge relay system" evidence="5">
    <location>
        <position position="181"/>
    </location>
</feature>
<dbReference type="EMBL" id="NJEU01000718">
    <property type="protein sequence ID" value="PHH71110.1"/>
    <property type="molecule type" value="Genomic_DNA"/>
</dbReference>
<evidence type="ECO:0000256" key="3">
    <source>
        <dbReference type="ARBA" id="ARBA00022801"/>
    </source>
</evidence>
<dbReference type="InterPro" id="IPR023828">
    <property type="entry name" value="Peptidase_S8_Ser-AS"/>
</dbReference>
<dbReference type="PROSITE" id="PS00138">
    <property type="entry name" value="SUBTILASE_SER"/>
    <property type="match status" value="1"/>
</dbReference>
<evidence type="ECO:0000256" key="5">
    <source>
        <dbReference type="PROSITE-ProRule" id="PRU01240"/>
    </source>
</evidence>
<dbReference type="Proteomes" id="UP000224854">
    <property type="component" value="Unassembled WGS sequence"/>
</dbReference>
<dbReference type="CDD" id="cd04077">
    <property type="entry name" value="Peptidases_S8_PCSK9_ProteinaseK_like"/>
    <property type="match status" value="1"/>
</dbReference>
<evidence type="ECO:0000256" key="2">
    <source>
        <dbReference type="ARBA" id="ARBA00022670"/>
    </source>
</evidence>
<sequence>MAPSVLASLLYMLPLVAAVPTSRMSKRLVSILSNADAQDIIPNKFIAVYNNSFSDAEIEACQQAFTLKIKKRNLYKRSVDGEPLATEVSTYKMDGWRAMAFDGDEDMVAEMNDADEVNYIEADHWLMASDLDETTRGNNSDIIAQPKAPSSLKRISHAKGDTGDFLFDAAAGSDTTVYIVDTGIRTTHEQFEDRAIMGASFVKGADTDDNGHGSHVAGTVGGRDVGVAKNAQLVGVKVLNAKGAGANSAILSGLQWVLQDSQNRSTAANGRQKRANEKFIMNMSLGGSFSQALNSAMTKLSSAGVVPVVAAGNEHQPASNVSPASADGVICVGAMDDTNDRVAKFSNFGPEVDVFAPGVNILSVDAKSDTGLKKLNGTSMASPATAGVVATLMQSQDLSTVEEVKAQLKKNAEKTGAQVKAAPKGTTTDILNNGITA</sequence>
<feature type="signal peptide" evidence="7">
    <location>
        <begin position="1"/>
        <end position="18"/>
    </location>
</feature>
<evidence type="ECO:0000256" key="4">
    <source>
        <dbReference type="ARBA" id="ARBA00022825"/>
    </source>
</evidence>
<evidence type="ECO:0000259" key="8">
    <source>
        <dbReference type="Pfam" id="PF00082"/>
    </source>
</evidence>
<organism evidence="9 10">
    <name type="scientific">Ophiocordyceps australis</name>
    <dbReference type="NCBI Taxonomy" id="1399860"/>
    <lineage>
        <taxon>Eukaryota</taxon>
        <taxon>Fungi</taxon>
        <taxon>Dikarya</taxon>
        <taxon>Ascomycota</taxon>
        <taxon>Pezizomycotina</taxon>
        <taxon>Sordariomycetes</taxon>
        <taxon>Hypocreomycetidae</taxon>
        <taxon>Hypocreales</taxon>
        <taxon>Ophiocordycipitaceae</taxon>
        <taxon>Ophiocordyceps</taxon>
    </lineage>
</organism>
<dbReference type="AlphaFoldDB" id="A0A2C5YUA6"/>
<keyword evidence="3 5" id="KW-0378">Hydrolase</keyword>
<dbReference type="InterPro" id="IPR022398">
    <property type="entry name" value="Peptidase_S8_His-AS"/>
</dbReference>
<dbReference type="PROSITE" id="PS00137">
    <property type="entry name" value="SUBTILASE_HIS"/>
    <property type="match status" value="1"/>
</dbReference>
<gene>
    <name evidence="9" type="ORF">CDD82_6731</name>
</gene>
<dbReference type="SUPFAM" id="SSF52743">
    <property type="entry name" value="Subtilisin-like"/>
    <property type="match status" value="1"/>
</dbReference>